<name>A0ABU1N7P6_9BURK</name>
<evidence type="ECO:0000313" key="2">
    <source>
        <dbReference type="Proteomes" id="UP001184230"/>
    </source>
</evidence>
<proteinExistence type="predicted"/>
<protein>
    <submittedName>
        <fullName evidence="1">Uncharacterized protein</fullName>
    </submittedName>
</protein>
<keyword evidence="2" id="KW-1185">Reference proteome</keyword>
<sequence length="163" mass="17026">MHDVKALIALKKPLEVVAARFTSAVVCPLVQGLALLPITDAFTQELADAHPELVHVSPPLLESMAPGVAALAAQLSEEGPVAFISTEFFGGTGGQDALVWKGSGIVFALSDNEDNMLAWPNTPISQALRAIGVQADDGKDEFDTVGLGTHRSTKGWANAHAST</sequence>
<organism evidence="1 2">
    <name type="scientific">Variovorax soli</name>
    <dbReference type="NCBI Taxonomy" id="376815"/>
    <lineage>
        <taxon>Bacteria</taxon>
        <taxon>Pseudomonadati</taxon>
        <taxon>Pseudomonadota</taxon>
        <taxon>Betaproteobacteria</taxon>
        <taxon>Burkholderiales</taxon>
        <taxon>Comamonadaceae</taxon>
        <taxon>Variovorax</taxon>
    </lineage>
</organism>
<accession>A0ABU1N7P6</accession>
<evidence type="ECO:0000313" key="1">
    <source>
        <dbReference type="EMBL" id="MDR6534473.1"/>
    </source>
</evidence>
<dbReference type="Proteomes" id="UP001184230">
    <property type="component" value="Unassembled WGS sequence"/>
</dbReference>
<comment type="caution">
    <text evidence="1">The sequence shown here is derived from an EMBL/GenBank/DDBJ whole genome shotgun (WGS) entry which is preliminary data.</text>
</comment>
<dbReference type="RefSeq" id="WP_309897868.1">
    <property type="nucleotide sequence ID" value="NZ_JAVDRF010000001.1"/>
</dbReference>
<dbReference type="EMBL" id="JAVDRF010000001">
    <property type="protein sequence ID" value="MDR6534473.1"/>
    <property type="molecule type" value="Genomic_DNA"/>
</dbReference>
<reference evidence="1 2" key="1">
    <citation type="submission" date="2023-07" db="EMBL/GenBank/DDBJ databases">
        <title>Sorghum-associated microbial communities from plants grown in Nebraska, USA.</title>
        <authorList>
            <person name="Schachtman D."/>
        </authorList>
    </citation>
    <scope>NUCLEOTIDE SEQUENCE [LARGE SCALE GENOMIC DNA]</scope>
    <source>
        <strain evidence="1 2">DS1781</strain>
    </source>
</reference>
<gene>
    <name evidence="1" type="ORF">J2739_000233</name>
</gene>